<accession>A0AAW5F5Y5</accession>
<dbReference type="PANTHER" id="PTHR30244">
    <property type="entry name" value="TRANSAMINASE"/>
    <property type="match status" value="1"/>
</dbReference>
<evidence type="ECO:0000313" key="4">
    <source>
        <dbReference type="EMBL" id="MCK0087264.1"/>
    </source>
</evidence>
<dbReference type="Gene3D" id="3.40.640.10">
    <property type="entry name" value="Type I PLP-dependent aspartate aminotransferase-like (Major domain)"/>
    <property type="match status" value="1"/>
</dbReference>
<feature type="modified residue" description="N6-(pyridoxal phosphate)lysine" evidence="2">
    <location>
        <position position="191"/>
    </location>
</feature>
<sequence>MEFRDLKKQYETLKSSIDASIQNVINNTAFISGPQVKELEDQLASYVGRKHCITCGNGTDALSMVLMAWDIKPGDAVFVPDFTFFATGEVVSFEGATPIFVDVKEDTFNMDPGKLEDAIQAVRTEGKLTPKLIIPVDLFGLPAEYQEILKIAEKYEMKILEDGAQGFGGMLGSKRACSFGDASITSFFPAKPLGCYGDGGAIFTDSDEMAAYLESIRVHGKGSYKYENIRIGWNSRLDTLQAAIMLPKLKAFQEYELENVNLAAGIYTEQLKEIVKTPIVPKGYLSSWAQYTIQLKDEKERNGLQEYLKSKGIPSMIYYPIPMHCQRAFDELKLYQECLVTEKLCKTVLALPMHPYLNSKEQGAVINEIQKFLKGV</sequence>
<evidence type="ECO:0000313" key="5">
    <source>
        <dbReference type="Proteomes" id="UP001203136"/>
    </source>
</evidence>
<keyword evidence="2 3" id="KW-0663">Pyridoxal phosphate</keyword>
<dbReference type="InterPro" id="IPR015421">
    <property type="entry name" value="PyrdxlP-dep_Trfase_major"/>
</dbReference>
<evidence type="ECO:0000256" key="2">
    <source>
        <dbReference type="PIRSR" id="PIRSR000390-2"/>
    </source>
</evidence>
<dbReference type="SUPFAM" id="SSF53383">
    <property type="entry name" value="PLP-dependent transferases"/>
    <property type="match status" value="1"/>
</dbReference>
<dbReference type="CDD" id="cd00616">
    <property type="entry name" value="AHBA_syn"/>
    <property type="match status" value="1"/>
</dbReference>
<dbReference type="Gene3D" id="3.90.1150.10">
    <property type="entry name" value="Aspartate Aminotransferase, domain 1"/>
    <property type="match status" value="1"/>
</dbReference>
<reference evidence="4" key="1">
    <citation type="journal article" date="2022" name="Cell Host Microbe">
        <title>Colonization of the live biotherapeutic product VE303 and modulation of the microbiota and metabolites in healthy volunteers.</title>
        <authorList>
            <person name="Dsouza M."/>
            <person name="Menon R."/>
            <person name="Crossette E."/>
            <person name="Bhattarai S.K."/>
            <person name="Schneider J."/>
            <person name="Kim Y.G."/>
            <person name="Reddy S."/>
            <person name="Caballero S."/>
            <person name="Felix C."/>
            <person name="Cornacchione L."/>
            <person name="Hendrickson J."/>
            <person name="Watson A.R."/>
            <person name="Minot S.S."/>
            <person name="Greenfield N."/>
            <person name="Schopf L."/>
            <person name="Szabady R."/>
            <person name="Patarroyo J."/>
            <person name="Smith W."/>
            <person name="Harrison P."/>
            <person name="Kuijper E.J."/>
            <person name="Kelly C.P."/>
            <person name="Olle B."/>
            <person name="Bobilev D."/>
            <person name="Silber J.L."/>
            <person name="Bucci V."/>
            <person name="Roberts B."/>
            <person name="Faith J."/>
            <person name="Norman J.M."/>
        </authorList>
    </citation>
    <scope>NUCLEOTIDE SEQUENCE</scope>
    <source>
        <strain evidence="4">VE303-04</strain>
    </source>
</reference>
<feature type="active site" description="Proton acceptor" evidence="1">
    <location>
        <position position="191"/>
    </location>
</feature>
<evidence type="ECO:0000256" key="1">
    <source>
        <dbReference type="PIRSR" id="PIRSR000390-1"/>
    </source>
</evidence>
<dbReference type="InterPro" id="IPR015422">
    <property type="entry name" value="PyrdxlP-dep_Trfase_small"/>
</dbReference>
<proteinExistence type="inferred from homology"/>
<dbReference type="GO" id="GO:0030170">
    <property type="term" value="F:pyridoxal phosphate binding"/>
    <property type="evidence" value="ECO:0007669"/>
    <property type="project" value="TreeGrafter"/>
</dbReference>
<organism evidence="4 5">
    <name type="scientific">Clostridium symbiosum</name>
    <name type="common">Bacteroides symbiosus</name>
    <dbReference type="NCBI Taxonomy" id="1512"/>
    <lineage>
        <taxon>Bacteria</taxon>
        <taxon>Bacillati</taxon>
        <taxon>Bacillota</taxon>
        <taxon>Clostridia</taxon>
        <taxon>Lachnospirales</taxon>
        <taxon>Lachnospiraceae</taxon>
        <taxon>Otoolea</taxon>
    </lineage>
</organism>
<name>A0AAW5F5Y5_CLOSY</name>
<dbReference type="Proteomes" id="UP001203136">
    <property type="component" value="Unassembled WGS sequence"/>
</dbReference>
<dbReference type="InterPro" id="IPR015424">
    <property type="entry name" value="PyrdxlP-dep_Trfase"/>
</dbReference>
<comment type="caution">
    <text evidence="4">The sequence shown here is derived from an EMBL/GenBank/DDBJ whole genome shotgun (WGS) entry which is preliminary data.</text>
</comment>
<dbReference type="InterPro" id="IPR000653">
    <property type="entry name" value="DegT/StrS_aminotransferase"/>
</dbReference>
<keyword evidence="4" id="KW-0032">Aminotransferase</keyword>
<dbReference type="EMBL" id="JAINVB010000001">
    <property type="protein sequence ID" value="MCK0087264.1"/>
    <property type="molecule type" value="Genomic_DNA"/>
</dbReference>
<dbReference type="GO" id="GO:0008483">
    <property type="term" value="F:transaminase activity"/>
    <property type="evidence" value="ECO:0007669"/>
    <property type="project" value="UniProtKB-KW"/>
</dbReference>
<keyword evidence="4" id="KW-0808">Transferase</keyword>
<dbReference type="AlphaFoldDB" id="A0AAW5F5Y5"/>
<comment type="similarity">
    <text evidence="3">Belongs to the DegT/DnrJ/EryC1 family.</text>
</comment>
<protein>
    <submittedName>
        <fullName evidence="4">DegT/DnrJ/EryC1/StrS aminotransferase family protein</fullName>
    </submittedName>
</protein>
<gene>
    <name evidence="4" type="ORF">K5I21_15545</name>
</gene>
<evidence type="ECO:0000256" key="3">
    <source>
        <dbReference type="RuleBase" id="RU004508"/>
    </source>
</evidence>
<dbReference type="Pfam" id="PF01041">
    <property type="entry name" value="DegT_DnrJ_EryC1"/>
    <property type="match status" value="1"/>
</dbReference>
<dbReference type="GO" id="GO:0000271">
    <property type="term" value="P:polysaccharide biosynthetic process"/>
    <property type="evidence" value="ECO:0007669"/>
    <property type="project" value="TreeGrafter"/>
</dbReference>
<dbReference type="PIRSF" id="PIRSF000390">
    <property type="entry name" value="PLP_StrS"/>
    <property type="match status" value="1"/>
</dbReference>
<dbReference type="RefSeq" id="WP_024738587.1">
    <property type="nucleotide sequence ID" value="NZ_BAABZD010000002.1"/>
</dbReference>
<dbReference type="PANTHER" id="PTHR30244:SF42">
    <property type="entry name" value="UDP-2-ACETAMIDO-2-DEOXY-3-OXO-D-GLUCURONATE AMINOTRANSFERASE"/>
    <property type="match status" value="1"/>
</dbReference>